<reference evidence="7 8" key="1">
    <citation type="submission" date="2019-09" db="EMBL/GenBank/DDBJ databases">
        <title>Polymorphobacter sp. isolated from a lake in China.</title>
        <authorList>
            <person name="Liu Z."/>
        </authorList>
    </citation>
    <scope>NUCLEOTIDE SEQUENCE [LARGE SCALE GENOMIC DNA]</scope>
    <source>
        <strain evidence="7 8">D40P</strain>
    </source>
</reference>
<evidence type="ECO:0000313" key="7">
    <source>
        <dbReference type="EMBL" id="MQT17347.1"/>
    </source>
</evidence>
<name>A0A7C9LGA6_9SPHN</name>
<evidence type="ECO:0000313" key="8">
    <source>
        <dbReference type="Proteomes" id="UP000481327"/>
    </source>
</evidence>
<keyword evidence="2 4" id="KW-0238">DNA-binding</keyword>
<evidence type="ECO:0000256" key="2">
    <source>
        <dbReference type="ARBA" id="ARBA00023125"/>
    </source>
</evidence>
<keyword evidence="1" id="KW-0805">Transcription regulation</keyword>
<evidence type="ECO:0000256" key="4">
    <source>
        <dbReference type="PROSITE-ProRule" id="PRU00335"/>
    </source>
</evidence>
<dbReference type="PANTHER" id="PTHR30055:SF234">
    <property type="entry name" value="HTH-TYPE TRANSCRIPTIONAL REGULATOR BETI"/>
    <property type="match status" value="1"/>
</dbReference>
<accession>A0A7C9LGA6</accession>
<dbReference type="InterPro" id="IPR050109">
    <property type="entry name" value="HTH-type_TetR-like_transc_reg"/>
</dbReference>
<evidence type="ECO:0000256" key="3">
    <source>
        <dbReference type="ARBA" id="ARBA00023163"/>
    </source>
</evidence>
<dbReference type="GO" id="GO:0003700">
    <property type="term" value="F:DNA-binding transcription factor activity"/>
    <property type="evidence" value="ECO:0007669"/>
    <property type="project" value="TreeGrafter"/>
</dbReference>
<comment type="caution">
    <text evidence="7">The sequence shown here is derived from an EMBL/GenBank/DDBJ whole genome shotgun (WGS) entry which is preliminary data.</text>
</comment>
<dbReference type="InterPro" id="IPR009057">
    <property type="entry name" value="Homeodomain-like_sf"/>
</dbReference>
<dbReference type="InterPro" id="IPR001647">
    <property type="entry name" value="HTH_TetR"/>
</dbReference>
<feature type="DNA-binding region" description="H-T-H motif" evidence="4">
    <location>
        <begin position="40"/>
        <end position="59"/>
    </location>
</feature>
<evidence type="ECO:0000256" key="1">
    <source>
        <dbReference type="ARBA" id="ARBA00023015"/>
    </source>
</evidence>
<dbReference type="Proteomes" id="UP000481327">
    <property type="component" value="Unassembled WGS sequence"/>
</dbReference>
<proteinExistence type="predicted"/>
<feature type="domain" description="HTH tetR-type" evidence="6">
    <location>
        <begin position="18"/>
        <end position="77"/>
    </location>
</feature>
<dbReference type="GO" id="GO:0000976">
    <property type="term" value="F:transcription cis-regulatory region binding"/>
    <property type="evidence" value="ECO:0007669"/>
    <property type="project" value="TreeGrafter"/>
</dbReference>
<sequence>MLMEDTQPQTDGRRRRSQQSRDRIVAAMMALVEEGQISPIAEQVAERAQVGLRSVFRHFNDMESLFAEMAVRLTRHYQGALVPFASGDWKGQLFEAMDRRIDIYEKLLPYKRAADAHRHSSPALQANHSETSRLLRARLRNMLPPALDDDAVAIETLDFLLSFDSWQRLRVEQNLSPEVARAVIEGQVKAFVAA</sequence>
<dbReference type="OrthoDB" id="8911656at2"/>
<feature type="region of interest" description="Disordered" evidence="5">
    <location>
        <begin position="1"/>
        <end position="20"/>
    </location>
</feature>
<gene>
    <name evidence="7" type="ORF">F3168_08735</name>
</gene>
<evidence type="ECO:0000256" key="5">
    <source>
        <dbReference type="SAM" id="MobiDB-lite"/>
    </source>
</evidence>
<keyword evidence="8" id="KW-1185">Reference proteome</keyword>
<dbReference type="EMBL" id="WIOL01000003">
    <property type="protein sequence ID" value="MQT17347.1"/>
    <property type="molecule type" value="Genomic_DNA"/>
</dbReference>
<dbReference type="Gene3D" id="1.10.357.10">
    <property type="entry name" value="Tetracycline Repressor, domain 2"/>
    <property type="match status" value="1"/>
</dbReference>
<dbReference type="PANTHER" id="PTHR30055">
    <property type="entry name" value="HTH-TYPE TRANSCRIPTIONAL REGULATOR RUTR"/>
    <property type="match status" value="1"/>
</dbReference>
<dbReference type="SUPFAM" id="SSF46689">
    <property type="entry name" value="Homeodomain-like"/>
    <property type="match status" value="1"/>
</dbReference>
<dbReference type="AlphaFoldDB" id="A0A7C9LGA6"/>
<protein>
    <submittedName>
        <fullName evidence="7">TetR family transcriptional regulator</fullName>
    </submittedName>
</protein>
<feature type="compositionally biased region" description="Polar residues" evidence="5">
    <location>
        <begin position="1"/>
        <end position="10"/>
    </location>
</feature>
<organism evidence="7 8">
    <name type="scientific">Sandarakinorhabdus fusca</name>
    <dbReference type="NCBI Taxonomy" id="1439888"/>
    <lineage>
        <taxon>Bacteria</taxon>
        <taxon>Pseudomonadati</taxon>
        <taxon>Pseudomonadota</taxon>
        <taxon>Alphaproteobacteria</taxon>
        <taxon>Sphingomonadales</taxon>
        <taxon>Sphingosinicellaceae</taxon>
        <taxon>Sandarakinorhabdus</taxon>
    </lineage>
</organism>
<evidence type="ECO:0000259" key="6">
    <source>
        <dbReference type="PROSITE" id="PS50977"/>
    </source>
</evidence>
<dbReference type="PROSITE" id="PS50977">
    <property type="entry name" value="HTH_TETR_2"/>
    <property type="match status" value="1"/>
</dbReference>
<keyword evidence="3" id="KW-0804">Transcription</keyword>